<reference evidence="1" key="1">
    <citation type="submission" date="2022-03" db="EMBL/GenBank/DDBJ databases">
        <authorList>
            <person name="Tunstrom K."/>
        </authorList>
    </citation>
    <scope>NUCLEOTIDE SEQUENCE</scope>
</reference>
<keyword evidence="2" id="KW-1185">Reference proteome</keyword>
<evidence type="ECO:0000313" key="1">
    <source>
        <dbReference type="EMBL" id="CAH2088580.1"/>
    </source>
</evidence>
<proteinExistence type="predicted"/>
<name>A0AAU9TVL6_EUPED</name>
<sequence>MKQLIKNLPSNTFAKTDWSYLEHIKLADPEFYKSRQVDILLGADIYSIVIMDGISRVNSTFKTRLGWILSGNTKTFQCNVLLHNIEDIQIFWEIEDISKQSDLSLEDKQCIEFYQSTTIRQEDEWYEVRLPLKPDDKEKLSSSKSKAIAPFYNLEQKLVLNKSIMNNDVKFIEQYLSLGHMTPAAIDRNAFLKCYLPHHCVTQNDSTTSKLRIVLNTSSKTSLGSNLNDVMFRDRIFSKIYRVLFLSGDNINMHLRPT</sequence>
<organism evidence="1 2">
    <name type="scientific">Euphydryas editha</name>
    <name type="common">Edith's checkerspot</name>
    <dbReference type="NCBI Taxonomy" id="104508"/>
    <lineage>
        <taxon>Eukaryota</taxon>
        <taxon>Metazoa</taxon>
        <taxon>Ecdysozoa</taxon>
        <taxon>Arthropoda</taxon>
        <taxon>Hexapoda</taxon>
        <taxon>Insecta</taxon>
        <taxon>Pterygota</taxon>
        <taxon>Neoptera</taxon>
        <taxon>Endopterygota</taxon>
        <taxon>Lepidoptera</taxon>
        <taxon>Glossata</taxon>
        <taxon>Ditrysia</taxon>
        <taxon>Papilionoidea</taxon>
        <taxon>Nymphalidae</taxon>
        <taxon>Nymphalinae</taxon>
        <taxon>Euphydryas</taxon>
    </lineage>
</organism>
<dbReference type="Proteomes" id="UP001153954">
    <property type="component" value="Unassembled WGS sequence"/>
</dbReference>
<dbReference type="EMBL" id="CAKOGL010000007">
    <property type="protein sequence ID" value="CAH2088580.1"/>
    <property type="molecule type" value="Genomic_DNA"/>
</dbReference>
<evidence type="ECO:0000313" key="2">
    <source>
        <dbReference type="Proteomes" id="UP001153954"/>
    </source>
</evidence>
<dbReference type="AlphaFoldDB" id="A0AAU9TVL6"/>
<dbReference type="PANTHER" id="PTHR47331">
    <property type="entry name" value="PHD-TYPE DOMAIN-CONTAINING PROTEIN"/>
    <property type="match status" value="1"/>
</dbReference>
<dbReference type="PANTHER" id="PTHR47331:SF5">
    <property type="entry name" value="RIBONUCLEASE H"/>
    <property type="match status" value="1"/>
</dbReference>
<comment type="caution">
    <text evidence="1">The sequence shown here is derived from an EMBL/GenBank/DDBJ whole genome shotgun (WGS) entry which is preliminary data.</text>
</comment>
<evidence type="ECO:0008006" key="3">
    <source>
        <dbReference type="Google" id="ProtNLM"/>
    </source>
</evidence>
<accession>A0AAU9TVL6</accession>
<protein>
    <recommendedName>
        <fullName evidence="3">Peptidase aspartic putative domain-containing protein</fullName>
    </recommendedName>
</protein>
<gene>
    <name evidence="1" type="ORF">EEDITHA_LOCUS4727</name>
</gene>